<protein>
    <recommendedName>
        <fullName evidence="4">DUF3794 domain-containing protein</fullName>
    </recommendedName>
</protein>
<organism evidence="2 3">
    <name type="scientific">Aliibacillus thermotolerans</name>
    <dbReference type="NCBI Taxonomy" id="1834418"/>
    <lineage>
        <taxon>Bacteria</taxon>
        <taxon>Bacillati</taxon>
        <taxon>Bacillota</taxon>
        <taxon>Bacilli</taxon>
        <taxon>Bacillales</taxon>
        <taxon>Bacillaceae</taxon>
        <taxon>Aliibacillus</taxon>
    </lineage>
</organism>
<gene>
    <name evidence="2" type="ORF">ACFPTR_01640</name>
</gene>
<keyword evidence="3" id="KW-1185">Reference proteome</keyword>
<dbReference type="RefSeq" id="WP_270897885.1">
    <property type="nucleotide sequence ID" value="NZ_JBHSPF010000008.1"/>
</dbReference>
<evidence type="ECO:0000313" key="2">
    <source>
        <dbReference type="EMBL" id="MFC5627600.1"/>
    </source>
</evidence>
<dbReference type="Proteomes" id="UP001596143">
    <property type="component" value="Unassembled WGS sequence"/>
</dbReference>
<evidence type="ECO:0000313" key="3">
    <source>
        <dbReference type="Proteomes" id="UP001596143"/>
    </source>
</evidence>
<accession>A0ABW0U2A3</accession>
<reference evidence="3" key="1">
    <citation type="journal article" date="2019" name="Int. J. Syst. Evol. Microbiol.">
        <title>The Global Catalogue of Microorganisms (GCM) 10K type strain sequencing project: providing services to taxonomists for standard genome sequencing and annotation.</title>
        <authorList>
            <consortium name="The Broad Institute Genomics Platform"/>
            <consortium name="The Broad Institute Genome Sequencing Center for Infectious Disease"/>
            <person name="Wu L."/>
            <person name="Ma J."/>
        </authorList>
    </citation>
    <scope>NUCLEOTIDE SEQUENCE [LARGE SCALE GENOMIC DNA]</scope>
    <source>
        <strain evidence="3">CGMCC 1.15790</strain>
    </source>
</reference>
<proteinExistence type="predicted"/>
<sequence>MKKRKPIRGSQTPTPTPTPIPIDPNDLAPECIRVDKVYDWVFFSNQYENKNFIPDEACRTAVSEAIAAGDTVDVECSPPDLNDVICNATIIENGNPGRVSIVWTVPVEVTIIINGNEACTFTVRVQFDDEIMLCVPEGITAENINCRATDVQCRSNRPLMGPDPFGPMIPVRVLLCKDVQVEYPVKLEVLAKFCFPRPNNIPVPEEVLECPLDALEFPPQCPDIFPPANVEGQATALARNEETVATFGPGGAAGAGGFTTQQANNGIIVVGTSTLEAELGQNCSLANSNFTYTFDDTENGPTPTPTPNPSPEDEIFDYSFTMVPTRFNGIEVDEVNDALTAFGEGERSFNGTTEHVFFELRVFTNPQSFQLILRNTAGTQVFDSGIVDALVRYQECDTFADLLNNNNNNS</sequence>
<evidence type="ECO:0008006" key="4">
    <source>
        <dbReference type="Google" id="ProtNLM"/>
    </source>
</evidence>
<dbReference type="EMBL" id="JBHSPF010000008">
    <property type="protein sequence ID" value="MFC5627600.1"/>
    <property type="molecule type" value="Genomic_DNA"/>
</dbReference>
<feature type="region of interest" description="Disordered" evidence="1">
    <location>
        <begin position="1"/>
        <end position="25"/>
    </location>
</feature>
<feature type="region of interest" description="Disordered" evidence="1">
    <location>
        <begin position="294"/>
        <end position="313"/>
    </location>
</feature>
<comment type="caution">
    <text evidence="2">The sequence shown here is derived from an EMBL/GenBank/DDBJ whole genome shotgun (WGS) entry which is preliminary data.</text>
</comment>
<name>A0ABW0U2A3_9BACI</name>
<evidence type="ECO:0000256" key="1">
    <source>
        <dbReference type="SAM" id="MobiDB-lite"/>
    </source>
</evidence>